<evidence type="ECO:0000256" key="3">
    <source>
        <dbReference type="ARBA" id="ARBA00023125"/>
    </source>
</evidence>
<keyword evidence="4" id="KW-0804">Transcription</keyword>
<evidence type="ECO:0000313" key="9">
    <source>
        <dbReference type="RefSeq" id="XP_030547390.2"/>
    </source>
</evidence>
<evidence type="ECO:0000259" key="7">
    <source>
        <dbReference type="PROSITE" id="PS51369"/>
    </source>
</evidence>
<keyword evidence="8" id="KW-1185">Reference proteome</keyword>
<dbReference type="GeneID" id="115753048"/>
<dbReference type="PANTHER" id="PTHR31072:SF239">
    <property type="entry name" value="TRANSCRIPTION FACTOR TCP21-RELATED"/>
    <property type="match status" value="1"/>
</dbReference>
<comment type="subcellular location">
    <subcellularLocation>
        <location evidence="1">Nucleus</location>
    </subcellularLocation>
</comment>
<reference evidence="9" key="1">
    <citation type="submission" date="2025-08" db="UniProtKB">
        <authorList>
            <consortium name="RefSeq"/>
        </authorList>
    </citation>
    <scope>IDENTIFICATION</scope>
    <source>
        <tissue evidence="9">Leaf</tissue>
    </source>
</reference>
<gene>
    <name evidence="9" type="primary">LOC115753048</name>
</gene>
<keyword evidence="3" id="KW-0238">DNA-binding</keyword>
<evidence type="ECO:0000256" key="6">
    <source>
        <dbReference type="SAM" id="MobiDB-lite"/>
    </source>
</evidence>
<dbReference type="Proteomes" id="UP000827889">
    <property type="component" value="Chromosome 5"/>
</dbReference>
<dbReference type="GO" id="GO:0005634">
    <property type="term" value="C:nucleus"/>
    <property type="evidence" value="ECO:0007669"/>
    <property type="project" value="UniProtKB-SubCell"/>
</dbReference>
<feature type="compositionally biased region" description="Low complexity" evidence="6">
    <location>
        <begin position="20"/>
        <end position="82"/>
    </location>
</feature>
<accession>A0A8B8QK19</accession>
<dbReference type="GO" id="GO:0043565">
    <property type="term" value="F:sequence-specific DNA binding"/>
    <property type="evidence" value="ECO:0007669"/>
    <property type="project" value="TreeGrafter"/>
</dbReference>
<dbReference type="RefSeq" id="XP_030547390.2">
    <property type="nucleotide sequence ID" value="XM_030691530.2"/>
</dbReference>
<keyword evidence="2" id="KW-0805">Transcription regulation</keyword>
<feature type="region of interest" description="Disordered" evidence="6">
    <location>
        <begin position="1"/>
        <end position="94"/>
    </location>
</feature>
<feature type="region of interest" description="Disordered" evidence="6">
    <location>
        <begin position="145"/>
        <end position="175"/>
    </location>
</feature>
<evidence type="ECO:0000256" key="5">
    <source>
        <dbReference type="ARBA" id="ARBA00023242"/>
    </source>
</evidence>
<dbReference type="PANTHER" id="PTHR31072">
    <property type="entry name" value="TRANSCRIPTION FACTOR TCP4-RELATED"/>
    <property type="match status" value="1"/>
</dbReference>
<sequence>MFPMGPTPHVPSFLSPPAPASQSLASPSPSPSPSLQTLKTSSLSLLSFSQSSRTTTSHAHTETTQPLSSSPLSSAQLSSAQLEARNSELPYRSSSCGALLKREKTNLATEAEFRERARGFGFDSAMSNSDGGSNAVANGAIIDPQRQPHQQGANGALAVKKPPSKDRHSKVDGRGRRIRMPIICAARVFQLTRELGHKSDGQTIEWLLRQAEPSIIAATGTGTTPASFSTVSASVRGGGGSSSGSLSCSISMSPNASSLEHKPLLGPTPFILGKRVRADDDGGNGKDEVSVVGQTVEAMVGAGGAPGGFWALPARPDFWSFAAAAAAATAPPEMVVQQGGSVSVSQQAPSFFLHQQQQGIGEASAARVGNYIPGHLNLLASLSGGSGNSGRRDDDHR</sequence>
<dbReference type="KEGG" id="rarg:115753048"/>
<feature type="domain" description="TCP" evidence="7">
    <location>
        <begin position="164"/>
        <end position="218"/>
    </location>
</feature>
<dbReference type="GO" id="GO:0003700">
    <property type="term" value="F:DNA-binding transcription factor activity"/>
    <property type="evidence" value="ECO:0007669"/>
    <property type="project" value="InterPro"/>
</dbReference>
<name>A0A8B8QK19_9MYRT</name>
<organism evidence="8 9">
    <name type="scientific">Rhodamnia argentea</name>
    <dbReference type="NCBI Taxonomy" id="178133"/>
    <lineage>
        <taxon>Eukaryota</taxon>
        <taxon>Viridiplantae</taxon>
        <taxon>Streptophyta</taxon>
        <taxon>Embryophyta</taxon>
        <taxon>Tracheophyta</taxon>
        <taxon>Spermatophyta</taxon>
        <taxon>Magnoliopsida</taxon>
        <taxon>eudicotyledons</taxon>
        <taxon>Gunneridae</taxon>
        <taxon>Pentapetalae</taxon>
        <taxon>rosids</taxon>
        <taxon>malvids</taxon>
        <taxon>Myrtales</taxon>
        <taxon>Myrtaceae</taxon>
        <taxon>Myrtoideae</taxon>
        <taxon>Myrteae</taxon>
        <taxon>Australasian group</taxon>
        <taxon>Rhodamnia</taxon>
    </lineage>
</organism>
<protein>
    <submittedName>
        <fullName evidence="9">Transcription factor TCP7-like</fullName>
    </submittedName>
</protein>
<evidence type="ECO:0000256" key="4">
    <source>
        <dbReference type="ARBA" id="ARBA00023163"/>
    </source>
</evidence>
<evidence type="ECO:0000256" key="1">
    <source>
        <dbReference type="ARBA" id="ARBA00004123"/>
    </source>
</evidence>
<dbReference type="PROSITE" id="PS51369">
    <property type="entry name" value="TCP"/>
    <property type="match status" value="1"/>
</dbReference>
<dbReference type="InterPro" id="IPR005333">
    <property type="entry name" value="Transcription_factor_TCP"/>
</dbReference>
<dbReference type="Pfam" id="PF03634">
    <property type="entry name" value="TCP"/>
    <property type="match status" value="1"/>
</dbReference>
<feature type="compositionally biased region" description="Basic and acidic residues" evidence="6">
    <location>
        <begin position="163"/>
        <end position="175"/>
    </location>
</feature>
<evidence type="ECO:0000313" key="8">
    <source>
        <dbReference type="Proteomes" id="UP000827889"/>
    </source>
</evidence>
<evidence type="ECO:0000256" key="2">
    <source>
        <dbReference type="ARBA" id="ARBA00023015"/>
    </source>
</evidence>
<keyword evidence="5" id="KW-0539">Nucleus</keyword>
<dbReference type="AlphaFoldDB" id="A0A8B8QK19"/>
<proteinExistence type="predicted"/>
<dbReference type="InterPro" id="IPR017887">
    <property type="entry name" value="TF_TCP_subgr"/>
</dbReference>
<feature type="compositionally biased region" description="Pro residues" evidence="6">
    <location>
        <begin position="1"/>
        <end position="19"/>
    </location>
</feature>